<dbReference type="RefSeq" id="WP_133578642.1">
    <property type="nucleotide sequence ID" value="NZ_SNYJ01000001.1"/>
</dbReference>
<protein>
    <submittedName>
        <fullName evidence="4">S-layer family protein</fullName>
    </submittedName>
</protein>
<evidence type="ECO:0000259" key="3">
    <source>
        <dbReference type="PROSITE" id="PS51272"/>
    </source>
</evidence>
<dbReference type="AlphaFoldDB" id="A0A4R6U8B1"/>
<dbReference type="OrthoDB" id="1864213at2"/>
<proteinExistence type="predicted"/>
<name>A0A4R6U8B1_9BACI</name>
<dbReference type="Pfam" id="PF00395">
    <property type="entry name" value="SLH"/>
    <property type="match status" value="2"/>
</dbReference>
<sequence length="330" mass="37851">MMKKSSQFLLAVLIVFVVGNTVSPATANAAFSDVSSNHWAKKAITWGDNNNYIKGINKENTLFAPNRLLTRAQWFAMLFRYLEPIQFQSPVEPKAWSSSVLETAVYYGYPILASFRGHIDYSVMNAPINRVEAADTIVYSYEAKTFWYESETVNWMYDKGIAKGMGTKRTLESYAPFESMTRAEGIQLLYQLEQASMADVRTSRFQPNEAVFYVTFPRQLQKLRRTNASNESVSQSKNDLLYVLNQMEDQMDSRTTSTLKNEVNRIKTVLQLLDKLQPHADSSDTAKQVYRSSLTALRAYDRFVSYKNQQQLTDYYQLQDEAFKGLSTQL</sequence>
<accession>A0A4R6U8B1</accession>
<dbReference type="EMBL" id="SNYJ01000001">
    <property type="protein sequence ID" value="TDQ42810.1"/>
    <property type="molecule type" value="Genomic_DNA"/>
</dbReference>
<gene>
    <name evidence="4" type="ORF">EV213_101239</name>
</gene>
<dbReference type="PROSITE" id="PS51272">
    <property type="entry name" value="SLH"/>
    <property type="match status" value="2"/>
</dbReference>
<dbReference type="InterPro" id="IPR001119">
    <property type="entry name" value="SLH_dom"/>
</dbReference>
<dbReference type="Proteomes" id="UP000295632">
    <property type="component" value="Unassembled WGS sequence"/>
</dbReference>
<evidence type="ECO:0000256" key="2">
    <source>
        <dbReference type="SAM" id="SignalP"/>
    </source>
</evidence>
<comment type="caution">
    <text evidence="4">The sequence shown here is derived from an EMBL/GenBank/DDBJ whole genome shotgun (WGS) entry which is preliminary data.</text>
</comment>
<feature type="signal peptide" evidence="2">
    <location>
        <begin position="1"/>
        <end position="27"/>
    </location>
</feature>
<keyword evidence="1 2" id="KW-0732">Signal</keyword>
<evidence type="ECO:0000313" key="5">
    <source>
        <dbReference type="Proteomes" id="UP000295632"/>
    </source>
</evidence>
<evidence type="ECO:0000256" key="1">
    <source>
        <dbReference type="ARBA" id="ARBA00022729"/>
    </source>
</evidence>
<feature type="domain" description="SLH" evidence="3">
    <location>
        <begin position="135"/>
        <end position="203"/>
    </location>
</feature>
<keyword evidence="5" id="KW-1185">Reference proteome</keyword>
<evidence type="ECO:0000313" key="4">
    <source>
        <dbReference type="EMBL" id="TDQ42810.1"/>
    </source>
</evidence>
<feature type="domain" description="SLH" evidence="3">
    <location>
        <begin position="27"/>
        <end position="92"/>
    </location>
</feature>
<reference evidence="4 5" key="1">
    <citation type="submission" date="2019-03" db="EMBL/GenBank/DDBJ databases">
        <title>Genomic Encyclopedia of Type Strains, Phase IV (KMG-IV): sequencing the most valuable type-strain genomes for metagenomic binning, comparative biology and taxonomic classification.</title>
        <authorList>
            <person name="Goeker M."/>
        </authorList>
    </citation>
    <scope>NUCLEOTIDE SEQUENCE [LARGE SCALE GENOMIC DNA]</scope>
    <source>
        <strain evidence="4 5">DSM 28697</strain>
    </source>
</reference>
<feature type="chain" id="PRO_5039048882" evidence="2">
    <location>
        <begin position="28"/>
        <end position="330"/>
    </location>
</feature>
<organism evidence="4 5">
    <name type="scientific">Aureibacillus halotolerans</name>
    <dbReference type="NCBI Taxonomy" id="1508390"/>
    <lineage>
        <taxon>Bacteria</taxon>
        <taxon>Bacillati</taxon>
        <taxon>Bacillota</taxon>
        <taxon>Bacilli</taxon>
        <taxon>Bacillales</taxon>
        <taxon>Bacillaceae</taxon>
        <taxon>Aureibacillus</taxon>
    </lineage>
</organism>